<comment type="caution">
    <text evidence="1">The sequence shown here is derived from an EMBL/GenBank/DDBJ whole genome shotgun (WGS) entry which is preliminary data.</text>
</comment>
<dbReference type="OrthoDB" id="125490at2759"/>
<keyword evidence="1" id="KW-0675">Receptor</keyword>
<protein>
    <submittedName>
        <fullName evidence="1">Phytosulfokine receptor 2</fullName>
    </submittedName>
</protein>
<evidence type="ECO:0000313" key="2">
    <source>
        <dbReference type="Proteomes" id="UP000198211"/>
    </source>
</evidence>
<keyword evidence="2" id="KW-1185">Reference proteome</keyword>
<proteinExistence type="predicted"/>
<sequence length="81" mass="9731">MRSVPGKAANITRDFEDAHNKLWTYCFAESPRFPEKYFRRYRMCRSLFIRIMDSVVARDAHFHQLQDDLGKRVCLLYKSAR</sequence>
<gene>
    <name evidence="1" type="ORF">PHMEG_00011929</name>
</gene>
<name>A0A225WAJ1_9STRA</name>
<organism evidence="1 2">
    <name type="scientific">Phytophthora megakarya</name>
    <dbReference type="NCBI Taxonomy" id="4795"/>
    <lineage>
        <taxon>Eukaryota</taxon>
        <taxon>Sar</taxon>
        <taxon>Stramenopiles</taxon>
        <taxon>Oomycota</taxon>
        <taxon>Peronosporomycetes</taxon>
        <taxon>Peronosporales</taxon>
        <taxon>Peronosporaceae</taxon>
        <taxon>Phytophthora</taxon>
    </lineage>
</organism>
<dbReference type="PANTHER" id="PTHR47150:SF5">
    <property type="entry name" value="OS07G0546750 PROTEIN"/>
    <property type="match status" value="1"/>
</dbReference>
<dbReference type="AlphaFoldDB" id="A0A225WAJ1"/>
<reference evidence="2" key="1">
    <citation type="submission" date="2017-03" db="EMBL/GenBank/DDBJ databases">
        <title>Phytopthora megakarya and P. palmivora, two closely related causual agents of cacao black pod achieved similar genome size and gene model numbers by different mechanisms.</title>
        <authorList>
            <person name="Ali S."/>
            <person name="Shao J."/>
            <person name="Larry D.J."/>
            <person name="Kronmiller B."/>
            <person name="Shen D."/>
            <person name="Strem M.D."/>
            <person name="Melnick R.L."/>
            <person name="Guiltinan M.J."/>
            <person name="Tyler B.M."/>
            <person name="Meinhardt L.W."/>
            <person name="Bailey B.A."/>
        </authorList>
    </citation>
    <scope>NUCLEOTIDE SEQUENCE [LARGE SCALE GENOMIC DNA]</scope>
    <source>
        <strain evidence="2">zdho120</strain>
    </source>
</reference>
<dbReference type="Proteomes" id="UP000198211">
    <property type="component" value="Unassembled WGS sequence"/>
</dbReference>
<evidence type="ECO:0000313" key="1">
    <source>
        <dbReference type="EMBL" id="OWZ14572.1"/>
    </source>
</evidence>
<dbReference type="PANTHER" id="PTHR47150">
    <property type="entry name" value="OS12G0169200 PROTEIN"/>
    <property type="match status" value="1"/>
</dbReference>
<dbReference type="EMBL" id="NBNE01001307">
    <property type="protein sequence ID" value="OWZ14572.1"/>
    <property type="molecule type" value="Genomic_DNA"/>
</dbReference>
<accession>A0A225WAJ1</accession>